<name>A0A0C9V1Q8_SPHS4</name>
<organism evidence="2 3">
    <name type="scientific">Sphaerobolus stellatus (strain SS14)</name>
    <dbReference type="NCBI Taxonomy" id="990650"/>
    <lineage>
        <taxon>Eukaryota</taxon>
        <taxon>Fungi</taxon>
        <taxon>Dikarya</taxon>
        <taxon>Basidiomycota</taxon>
        <taxon>Agaricomycotina</taxon>
        <taxon>Agaricomycetes</taxon>
        <taxon>Phallomycetidae</taxon>
        <taxon>Geastrales</taxon>
        <taxon>Sphaerobolaceae</taxon>
        <taxon>Sphaerobolus</taxon>
    </lineage>
</organism>
<evidence type="ECO:0000313" key="3">
    <source>
        <dbReference type="Proteomes" id="UP000054279"/>
    </source>
</evidence>
<feature type="region of interest" description="Disordered" evidence="1">
    <location>
        <begin position="1"/>
        <end position="42"/>
    </location>
</feature>
<evidence type="ECO:0000256" key="1">
    <source>
        <dbReference type="SAM" id="MobiDB-lite"/>
    </source>
</evidence>
<sequence length="65" mass="7346">MSYASPAVPPYPTNFYDQRQYRQNSKAPVPPLPPDFHPEQSMMPERIMPNLPADIGPTFDDEASP</sequence>
<gene>
    <name evidence="2" type="ORF">M422DRAFT_34581</name>
</gene>
<accession>A0A0C9V1Q8</accession>
<proteinExistence type="predicted"/>
<keyword evidence="3" id="KW-1185">Reference proteome</keyword>
<dbReference type="Proteomes" id="UP000054279">
    <property type="component" value="Unassembled WGS sequence"/>
</dbReference>
<evidence type="ECO:0000313" key="2">
    <source>
        <dbReference type="EMBL" id="KIJ35622.1"/>
    </source>
</evidence>
<reference evidence="2 3" key="1">
    <citation type="submission" date="2014-06" db="EMBL/GenBank/DDBJ databases">
        <title>Evolutionary Origins and Diversification of the Mycorrhizal Mutualists.</title>
        <authorList>
            <consortium name="DOE Joint Genome Institute"/>
            <consortium name="Mycorrhizal Genomics Consortium"/>
            <person name="Kohler A."/>
            <person name="Kuo A."/>
            <person name="Nagy L.G."/>
            <person name="Floudas D."/>
            <person name="Copeland A."/>
            <person name="Barry K.W."/>
            <person name="Cichocki N."/>
            <person name="Veneault-Fourrey C."/>
            <person name="LaButti K."/>
            <person name="Lindquist E.A."/>
            <person name="Lipzen A."/>
            <person name="Lundell T."/>
            <person name="Morin E."/>
            <person name="Murat C."/>
            <person name="Riley R."/>
            <person name="Ohm R."/>
            <person name="Sun H."/>
            <person name="Tunlid A."/>
            <person name="Henrissat B."/>
            <person name="Grigoriev I.V."/>
            <person name="Hibbett D.S."/>
            <person name="Martin F."/>
        </authorList>
    </citation>
    <scope>NUCLEOTIDE SEQUENCE [LARGE SCALE GENOMIC DNA]</scope>
    <source>
        <strain evidence="2 3">SS14</strain>
    </source>
</reference>
<feature type="compositionally biased region" description="Polar residues" evidence="1">
    <location>
        <begin position="15"/>
        <end position="26"/>
    </location>
</feature>
<dbReference type="AlphaFoldDB" id="A0A0C9V1Q8"/>
<dbReference type="EMBL" id="KN837186">
    <property type="protein sequence ID" value="KIJ35622.1"/>
    <property type="molecule type" value="Genomic_DNA"/>
</dbReference>
<protein>
    <submittedName>
        <fullName evidence="2">Unplaced genomic scaffold SPHSTscaffold_111, whole genome shotgun sequence</fullName>
    </submittedName>
</protein>
<dbReference type="HOGENOM" id="CLU_2851186_0_0_1"/>